<accession>A0A5C6YYB8</accession>
<evidence type="ECO:0000256" key="2">
    <source>
        <dbReference type="SAM" id="SignalP"/>
    </source>
</evidence>
<feature type="compositionally biased region" description="Polar residues" evidence="1">
    <location>
        <begin position="21"/>
        <end position="32"/>
    </location>
</feature>
<comment type="caution">
    <text evidence="3">The sequence shown here is derived from an EMBL/GenBank/DDBJ whole genome shotgun (WGS) entry which is preliminary data.</text>
</comment>
<sequence length="190" mass="20368">MKKALLLITACILAIACGNSETSKSENPQTEAVATEKAVEPTATESASSPCGFVTETKIKEVLGIAADATTEMRDVMRTYPTCFYKWESVMFSTKRTIAGKEVSLDFPAEVAIILVKDATPQMFETSTKVYKDGEAIEGLADMAIWGSTRSQLTFLAKGTMIHLHVKVSGDAAANKAKALALAALIIQKL</sequence>
<keyword evidence="2" id="KW-0732">Signal</keyword>
<proteinExistence type="predicted"/>
<protein>
    <submittedName>
        <fullName evidence="3">DUF3558 domain-containing protein</fullName>
    </submittedName>
</protein>
<dbReference type="EMBL" id="VORT01000009">
    <property type="protein sequence ID" value="TXD72251.1"/>
    <property type="molecule type" value="Genomic_DNA"/>
</dbReference>
<feature type="signal peptide" evidence="2">
    <location>
        <begin position="1"/>
        <end position="16"/>
    </location>
</feature>
<evidence type="ECO:0000313" key="3">
    <source>
        <dbReference type="EMBL" id="TXD72251.1"/>
    </source>
</evidence>
<reference evidence="3 4" key="1">
    <citation type="submission" date="2019-08" db="EMBL/GenBank/DDBJ databases">
        <title>Genome of Aequorivita antarctica SW49 (type strain).</title>
        <authorList>
            <person name="Bowman J.P."/>
        </authorList>
    </citation>
    <scope>NUCLEOTIDE SEQUENCE [LARGE SCALE GENOMIC DNA]</scope>
    <source>
        <strain evidence="3 4">SW49</strain>
    </source>
</reference>
<organism evidence="3 4">
    <name type="scientific">Aequorivita antarctica</name>
    <dbReference type="NCBI Taxonomy" id="153266"/>
    <lineage>
        <taxon>Bacteria</taxon>
        <taxon>Pseudomonadati</taxon>
        <taxon>Bacteroidota</taxon>
        <taxon>Flavobacteriia</taxon>
        <taxon>Flavobacteriales</taxon>
        <taxon>Flavobacteriaceae</taxon>
        <taxon>Aequorivita</taxon>
    </lineage>
</organism>
<feature type="region of interest" description="Disordered" evidence="1">
    <location>
        <begin position="21"/>
        <end position="50"/>
    </location>
</feature>
<feature type="chain" id="PRO_5022986168" evidence="2">
    <location>
        <begin position="17"/>
        <end position="190"/>
    </location>
</feature>
<keyword evidence="4" id="KW-1185">Reference proteome</keyword>
<name>A0A5C6YYB8_9FLAO</name>
<dbReference type="AlphaFoldDB" id="A0A5C6YYB8"/>
<dbReference type="Proteomes" id="UP000321497">
    <property type="component" value="Unassembled WGS sequence"/>
</dbReference>
<evidence type="ECO:0000313" key="4">
    <source>
        <dbReference type="Proteomes" id="UP000321497"/>
    </source>
</evidence>
<dbReference type="OrthoDB" id="1439401at2"/>
<dbReference type="PROSITE" id="PS51257">
    <property type="entry name" value="PROKAR_LIPOPROTEIN"/>
    <property type="match status" value="1"/>
</dbReference>
<evidence type="ECO:0000256" key="1">
    <source>
        <dbReference type="SAM" id="MobiDB-lite"/>
    </source>
</evidence>
<dbReference type="RefSeq" id="WP_111844010.1">
    <property type="nucleotide sequence ID" value="NZ_UEGI01000004.1"/>
</dbReference>
<gene>
    <name evidence="3" type="ORF">ESU54_12540</name>
</gene>